<comment type="caution">
    <text evidence="2">The sequence shown here is derived from an EMBL/GenBank/DDBJ whole genome shotgun (WGS) entry which is preliminary data.</text>
</comment>
<protein>
    <submittedName>
        <fullName evidence="2">NUDIX domain-containing protein</fullName>
    </submittedName>
</protein>
<dbReference type="InterPro" id="IPR000086">
    <property type="entry name" value="NUDIX_hydrolase_dom"/>
</dbReference>
<dbReference type="InterPro" id="IPR015797">
    <property type="entry name" value="NUDIX_hydrolase-like_dom_sf"/>
</dbReference>
<organism evidence="2 5">
    <name type="scientific">Streptomyces acidiscabies</name>
    <dbReference type="NCBI Taxonomy" id="42234"/>
    <lineage>
        <taxon>Bacteria</taxon>
        <taxon>Bacillati</taxon>
        <taxon>Actinomycetota</taxon>
        <taxon>Actinomycetes</taxon>
        <taxon>Kitasatosporales</taxon>
        <taxon>Streptomycetaceae</taxon>
        <taxon>Streptomyces</taxon>
    </lineage>
</organism>
<dbReference type="GeneID" id="69808895"/>
<dbReference type="Gene3D" id="3.90.79.10">
    <property type="entry name" value="Nucleoside Triphosphate Pyrophosphohydrolase"/>
    <property type="match status" value="1"/>
</dbReference>
<proteinExistence type="predicted"/>
<keyword evidence="4" id="KW-1185">Reference proteome</keyword>
<evidence type="ECO:0000313" key="2">
    <source>
        <dbReference type="EMBL" id="MDX2963227.1"/>
    </source>
</evidence>
<evidence type="ECO:0000259" key="1">
    <source>
        <dbReference type="PROSITE" id="PS51462"/>
    </source>
</evidence>
<gene>
    <name evidence="2" type="ORF">PV399_26425</name>
    <name evidence="3" type="ORF">PV666_41580</name>
</gene>
<dbReference type="AlphaFoldDB" id="A0AAP6EHJ1"/>
<dbReference type="Proteomes" id="UP001272987">
    <property type="component" value="Unassembled WGS sequence"/>
</dbReference>
<name>A0AAP6EHJ1_9ACTN</name>
<accession>A0AAP6EHJ1</accession>
<sequence length="177" mass="19004">MTNPVARELVDLVDGADRPLATGTRGHLAPDGLLHRIAATVVDDGHGRVLVYRRPATARILPGHHDVLVGGSVRAGESYLAAAVRELAEEFAVTADPYEVWRERHDSPDGPCWLAVHHGRLPADAQLAALEGEIAWHALIPLTDLLTRPPQPFNPTGLAALERIAGLVTAGPDRRNT</sequence>
<evidence type="ECO:0000313" key="3">
    <source>
        <dbReference type="EMBL" id="MDX3024322.1"/>
    </source>
</evidence>
<dbReference type="RefSeq" id="WP_050987289.1">
    <property type="nucleotide sequence ID" value="NZ_BCMK01000020.1"/>
</dbReference>
<dbReference type="EMBL" id="JARAWC010000020">
    <property type="protein sequence ID" value="MDX2963227.1"/>
    <property type="molecule type" value="Genomic_DNA"/>
</dbReference>
<dbReference type="SUPFAM" id="SSF55811">
    <property type="entry name" value="Nudix"/>
    <property type="match status" value="1"/>
</dbReference>
<dbReference type="EMBL" id="JARAWP010000034">
    <property type="protein sequence ID" value="MDX3024322.1"/>
    <property type="molecule type" value="Genomic_DNA"/>
</dbReference>
<reference evidence="2 4" key="1">
    <citation type="journal article" date="2023" name="Microb. Genom.">
        <title>Mesoterricola silvestris gen. nov., sp. nov., Mesoterricola sediminis sp. nov., Geothrix oryzae sp. nov., Geothrix edaphica sp. nov., Geothrix rubra sp. nov., and Geothrix limicola sp. nov., six novel members of Acidobacteriota isolated from soils.</title>
        <authorList>
            <person name="Weisberg A.J."/>
            <person name="Pearce E."/>
            <person name="Kramer C.G."/>
            <person name="Chang J.H."/>
            <person name="Clarke C.R."/>
        </authorList>
    </citation>
    <scope>NUCLEOTIDE SEQUENCE</scope>
    <source>
        <strain evidence="3 4">NB05-1H</strain>
        <strain evidence="2">NRRL_B-16521</strain>
    </source>
</reference>
<dbReference type="Pfam" id="PF00293">
    <property type="entry name" value="NUDIX"/>
    <property type="match status" value="1"/>
</dbReference>
<feature type="domain" description="Nudix hydrolase" evidence="1">
    <location>
        <begin position="33"/>
        <end position="159"/>
    </location>
</feature>
<dbReference type="Proteomes" id="UP001282288">
    <property type="component" value="Unassembled WGS sequence"/>
</dbReference>
<evidence type="ECO:0000313" key="4">
    <source>
        <dbReference type="Proteomes" id="UP001272987"/>
    </source>
</evidence>
<evidence type="ECO:0000313" key="5">
    <source>
        <dbReference type="Proteomes" id="UP001282288"/>
    </source>
</evidence>
<dbReference type="PROSITE" id="PS51462">
    <property type="entry name" value="NUDIX"/>
    <property type="match status" value="1"/>
</dbReference>